<comment type="caution">
    <text evidence="2">The sequence shown here is derived from an EMBL/GenBank/DDBJ whole genome shotgun (WGS) entry which is preliminary data.</text>
</comment>
<accession>A0AA88GZQ7</accession>
<sequence>MNSHTLSINSKPFFPSMQSTSLDNHHENQNLGSNNIHHGNHTKAQSSSTLDQQLNNQEKLNKKQNRKKGNMKSEEMHIRNNELKESNMENANVINNISQNRKQSKRIKGTQNSQTPIPNHSFMTTTQTQSELSNALDRVHAHQYSQNFPSVNASISSTSSSTITPVPFSYKDILQSKTSGILTNSEILPQKSVVVAAHSNNKQQHISKQPVLDVINNNTINSSTPTPQTAATQTKELKSEKKANQYSGSL</sequence>
<feature type="compositionally biased region" description="Polar residues" evidence="1">
    <location>
        <begin position="29"/>
        <end position="51"/>
    </location>
</feature>
<feature type="region of interest" description="Disordered" evidence="1">
    <location>
        <begin position="100"/>
        <end position="121"/>
    </location>
</feature>
<evidence type="ECO:0000256" key="1">
    <source>
        <dbReference type="SAM" id="MobiDB-lite"/>
    </source>
</evidence>
<protein>
    <submittedName>
        <fullName evidence="2">Uncharacterized protein</fullName>
    </submittedName>
</protein>
<keyword evidence="3" id="KW-1185">Reference proteome</keyword>
<name>A0AA88GZQ7_NAELO</name>
<evidence type="ECO:0000313" key="2">
    <source>
        <dbReference type="EMBL" id="KAG2388949.1"/>
    </source>
</evidence>
<proteinExistence type="predicted"/>
<feature type="compositionally biased region" description="Polar residues" evidence="1">
    <location>
        <begin position="1"/>
        <end position="22"/>
    </location>
</feature>
<dbReference type="RefSeq" id="XP_044552941.1">
    <property type="nucleotide sequence ID" value="XM_044690327.1"/>
</dbReference>
<gene>
    <name evidence="2" type="ORF">C9374_014349</name>
</gene>
<feature type="region of interest" description="Disordered" evidence="1">
    <location>
        <begin position="1"/>
        <end position="52"/>
    </location>
</feature>
<dbReference type="GeneID" id="68106802"/>
<dbReference type="AlphaFoldDB" id="A0AA88GZQ7"/>
<reference evidence="2 3" key="1">
    <citation type="journal article" date="2018" name="BMC Genomics">
        <title>The genome of Naegleria lovaniensis, the basis for a comparative approach to unravel pathogenicity factors of the human pathogenic amoeba N. fowleri.</title>
        <authorList>
            <person name="Liechti N."/>
            <person name="Schurch N."/>
            <person name="Bruggmann R."/>
            <person name="Wittwer M."/>
        </authorList>
    </citation>
    <scope>NUCLEOTIDE SEQUENCE [LARGE SCALE GENOMIC DNA]</scope>
    <source>
        <strain evidence="2 3">ATCC 30569</strain>
    </source>
</reference>
<feature type="compositionally biased region" description="Low complexity" evidence="1">
    <location>
        <begin position="219"/>
        <end position="234"/>
    </location>
</feature>
<dbReference type="Proteomes" id="UP000816034">
    <property type="component" value="Unassembled WGS sequence"/>
</dbReference>
<evidence type="ECO:0000313" key="3">
    <source>
        <dbReference type="Proteomes" id="UP000816034"/>
    </source>
</evidence>
<feature type="compositionally biased region" description="Polar residues" evidence="1">
    <location>
        <begin position="109"/>
        <end position="121"/>
    </location>
</feature>
<feature type="region of interest" description="Disordered" evidence="1">
    <location>
        <begin position="219"/>
        <end position="250"/>
    </location>
</feature>
<dbReference type="EMBL" id="PYSW02000008">
    <property type="protein sequence ID" value="KAG2388949.1"/>
    <property type="molecule type" value="Genomic_DNA"/>
</dbReference>
<organism evidence="2 3">
    <name type="scientific">Naegleria lovaniensis</name>
    <name type="common">Amoeba</name>
    <dbReference type="NCBI Taxonomy" id="51637"/>
    <lineage>
        <taxon>Eukaryota</taxon>
        <taxon>Discoba</taxon>
        <taxon>Heterolobosea</taxon>
        <taxon>Tetramitia</taxon>
        <taxon>Eutetramitia</taxon>
        <taxon>Vahlkampfiidae</taxon>
        <taxon>Naegleria</taxon>
    </lineage>
</organism>